<reference evidence="3" key="1">
    <citation type="journal article" date="2018" name="Genome Res.">
        <title>The genomic architecture and molecular evolution of ant odorant receptors.</title>
        <authorList>
            <person name="McKenzie S.K."/>
            <person name="Kronauer D.J.C."/>
        </authorList>
    </citation>
    <scope>NUCLEOTIDE SEQUENCE [LARGE SCALE GENOMIC DNA]</scope>
    <source>
        <strain evidence="3">Clonal line C1</strain>
    </source>
</reference>
<feature type="domain" description="Mitochondrial transcription rescue factor 1 C-terminal" evidence="2">
    <location>
        <begin position="30"/>
        <end position="99"/>
    </location>
</feature>
<proteinExistence type="predicted"/>
<dbReference type="InterPro" id="IPR036986">
    <property type="entry name" value="S4_RNA-bd_sf"/>
</dbReference>
<evidence type="ECO:0000256" key="1">
    <source>
        <dbReference type="PROSITE-ProRule" id="PRU00182"/>
    </source>
</evidence>
<dbReference type="GO" id="GO:0003723">
    <property type="term" value="F:RNA binding"/>
    <property type="evidence" value="ECO:0007669"/>
    <property type="project" value="UniProtKB-KW"/>
</dbReference>
<gene>
    <name evidence="3" type="ORF">DMN91_002480</name>
</gene>
<dbReference type="SUPFAM" id="SSF55174">
    <property type="entry name" value="Alpha-L RNA-binding motif"/>
    <property type="match status" value="1"/>
</dbReference>
<comment type="caution">
    <text evidence="3">The sequence shown here is derived from an EMBL/GenBank/DDBJ whole genome shotgun (WGS) entry which is preliminary data.</text>
</comment>
<reference evidence="3" key="2">
    <citation type="submission" date="2018-07" db="EMBL/GenBank/DDBJ databases">
        <authorList>
            <person name="Mckenzie S.K."/>
            <person name="Kronauer D.J.C."/>
        </authorList>
    </citation>
    <scope>NUCLEOTIDE SEQUENCE</scope>
    <source>
        <strain evidence="3">Clonal line C1</strain>
    </source>
</reference>
<dbReference type="PANTHER" id="PTHR13633:SF3">
    <property type="entry name" value="MITOCHONDRIAL TRANSCRIPTION RESCUE FACTOR 1"/>
    <property type="match status" value="1"/>
</dbReference>
<dbReference type="InterPro" id="IPR057896">
    <property type="entry name" value="MTRES1_C"/>
</dbReference>
<dbReference type="PANTHER" id="PTHR13633">
    <property type="entry name" value="MITOCHONDRIAL TRANSCRIPTION RESCUE FACTOR 1"/>
    <property type="match status" value="1"/>
</dbReference>
<dbReference type="AlphaFoldDB" id="A0A3L8DVF5"/>
<dbReference type="Gene3D" id="3.10.290.10">
    <property type="entry name" value="RNA-binding S4 domain"/>
    <property type="match status" value="1"/>
</dbReference>
<accession>A0A3L8DVF5</accession>
<keyword evidence="1" id="KW-0694">RNA-binding</keyword>
<dbReference type="GO" id="GO:1903108">
    <property type="term" value="P:regulation of mitochondrial transcription"/>
    <property type="evidence" value="ECO:0007669"/>
    <property type="project" value="TreeGrafter"/>
</dbReference>
<name>A0A3L8DVF5_OOCBI</name>
<dbReference type="Proteomes" id="UP000279307">
    <property type="component" value="Chromosome 3"/>
</dbReference>
<dbReference type="Pfam" id="PF25818">
    <property type="entry name" value="MTRES1_C"/>
    <property type="match status" value="1"/>
</dbReference>
<organism evidence="3">
    <name type="scientific">Ooceraea biroi</name>
    <name type="common">Clonal raider ant</name>
    <name type="synonym">Cerapachys biroi</name>
    <dbReference type="NCBI Taxonomy" id="2015173"/>
    <lineage>
        <taxon>Eukaryota</taxon>
        <taxon>Metazoa</taxon>
        <taxon>Ecdysozoa</taxon>
        <taxon>Arthropoda</taxon>
        <taxon>Hexapoda</taxon>
        <taxon>Insecta</taxon>
        <taxon>Pterygota</taxon>
        <taxon>Neoptera</taxon>
        <taxon>Endopterygota</taxon>
        <taxon>Hymenoptera</taxon>
        <taxon>Apocrita</taxon>
        <taxon>Aculeata</taxon>
        <taxon>Formicoidea</taxon>
        <taxon>Formicidae</taxon>
        <taxon>Dorylinae</taxon>
        <taxon>Ooceraea</taxon>
    </lineage>
</organism>
<protein>
    <recommendedName>
        <fullName evidence="2">Mitochondrial transcription rescue factor 1 C-terminal domain-containing protein</fullName>
    </recommendedName>
</protein>
<evidence type="ECO:0000259" key="2">
    <source>
        <dbReference type="Pfam" id="PF25818"/>
    </source>
</evidence>
<evidence type="ECO:0000313" key="3">
    <source>
        <dbReference type="EMBL" id="RLU24391.1"/>
    </source>
</evidence>
<feature type="non-terminal residue" evidence="3">
    <location>
        <position position="1"/>
    </location>
</feature>
<dbReference type="GO" id="GO:0005739">
    <property type="term" value="C:mitochondrion"/>
    <property type="evidence" value="ECO:0007669"/>
    <property type="project" value="TreeGrafter"/>
</dbReference>
<sequence length="130" mass="14546">KDDSVEESDDEKDDEIDIVAGSKVVTVHSANIRLDGICKAGFGMSRSKIEEAYYASKILVNGQKPLKKSKEIREEDEIDIILHRNLDNPKFLTINRIQILSISPAPGGVHIKLSRDKNLIIEDYADAWSP</sequence>
<dbReference type="PROSITE" id="PS50889">
    <property type="entry name" value="S4"/>
    <property type="match status" value="1"/>
</dbReference>
<dbReference type="OrthoDB" id="4150at2759"/>
<dbReference type="EMBL" id="QOIP01000003">
    <property type="protein sequence ID" value="RLU24391.1"/>
    <property type="molecule type" value="Genomic_DNA"/>
</dbReference>